<dbReference type="PROSITE" id="PS50893">
    <property type="entry name" value="ABC_TRANSPORTER_2"/>
    <property type="match status" value="1"/>
</dbReference>
<evidence type="ECO:0000256" key="3">
    <source>
        <dbReference type="ARBA" id="ARBA00022840"/>
    </source>
</evidence>
<dbReference type="EMBL" id="JBBNPS010000034">
    <property type="protein sequence ID" value="MEQ3354301.1"/>
    <property type="molecule type" value="Genomic_DNA"/>
</dbReference>
<comment type="caution">
    <text evidence="5">The sequence shown here is derived from an EMBL/GenBank/DDBJ whole genome shotgun (WGS) entry which is preliminary data.</text>
</comment>
<protein>
    <submittedName>
        <fullName evidence="5">ABC transporter ATP-binding protein</fullName>
    </submittedName>
</protein>
<dbReference type="GO" id="GO:0005524">
    <property type="term" value="F:ATP binding"/>
    <property type="evidence" value="ECO:0007669"/>
    <property type="project" value="UniProtKB-KW"/>
</dbReference>
<evidence type="ECO:0000313" key="5">
    <source>
        <dbReference type="EMBL" id="MEQ3354301.1"/>
    </source>
</evidence>
<dbReference type="SMART" id="SM00382">
    <property type="entry name" value="AAA"/>
    <property type="match status" value="1"/>
</dbReference>
<keyword evidence="3 5" id="KW-0067">ATP-binding</keyword>
<dbReference type="InterPro" id="IPR003593">
    <property type="entry name" value="AAA+_ATPase"/>
</dbReference>
<evidence type="ECO:0000259" key="4">
    <source>
        <dbReference type="PROSITE" id="PS50893"/>
    </source>
</evidence>
<dbReference type="InterPro" id="IPR027417">
    <property type="entry name" value="P-loop_NTPase"/>
</dbReference>
<keyword evidence="6" id="KW-1185">Reference proteome</keyword>
<dbReference type="Pfam" id="PF00005">
    <property type="entry name" value="ABC_tran"/>
    <property type="match status" value="1"/>
</dbReference>
<dbReference type="Gene3D" id="3.40.50.300">
    <property type="entry name" value="P-loop containing nucleotide triphosphate hydrolases"/>
    <property type="match status" value="1"/>
</dbReference>
<proteinExistence type="predicted"/>
<evidence type="ECO:0000256" key="2">
    <source>
        <dbReference type="ARBA" id="ARBA00022741"/>
    </source>
</evidence>
<dbReference type="InterPro" id="IPR003439">
    <property type="entry name" value="ABC_transporter-like_ATP-bd"/>
</dbReference>
<keyword evidence="2" id="KW-0547">Nucleotide-binding</keyword>
<dbReference type="PANTHER" id="PTHR42939">
    <property type="entry name" value="ABC TRANSPORTER ATP-BINDING PROTEIN ALBC-RELATED"/>
    <property type="match status" value="1"/>
</dbReference>
<dbReference type="InterPro" id="IPR051782">
    <property type="entry name" value="ABC_Transporter_VariousFunc"/>
</dbReference>
<evidence type="ECO:0000313" key="6">
    <source>
        <dbReference type="Proteomes" id="UP001481872"/>
    </source>
</evidence>
<name>A0ABV1J7X1_9FIRM</name>
<dbReference type="SUPFAM" id="SSF52540">
    <property type="entry name" value="P-loop containing nucleoside triphosphate hydrolases"/>
    <property type="match status" value="1"/>
</dbReference>
<dbReference type="RefSeq" id="WP_349054577.1">
    <property type="nucleotide sequence ID" value="NZ_JBBNPS010000034.1"/>
</dbReference>
<keyword evidence="1" id="KW-0813">Transport</keyword>
<dbReference type="PANTHER" id="PTHR42939:SF1">
    <property type="entry name" value="ABC TRANSPORTER ATP-BINDING PROTEIN ALBC-RELATED"/>
    <property type="match status" value="1"/>
</dbReference>
<gene>
    <name evidence="5" type="ORF">AAA081_08350</name>
</gene>
<accession>A0ABV1J7X1</accession>
<dbReference type="CDD" id="cd03230">
    <property type="entry name" value="ABC_DR_subfamily_A"/>
    <property type="match status" value="1"/>
</dbReference>
<sequence length="231" mass="26005">MKAVECKKIDIDYRGKYVLDKLDLSLEPGHIVGLMGPNGVGKTTLLRILAGLEMSYKGEVEIFGEAIGKITKNMVSYQPDHLPLPKDLTAEACVDLYGHFFDDFDREKAFYMLKSFDLEPSRRIREMSKGMQDKLQVALTLSRKARLYLMDEPIGGVDPLARKNVIDGILDGFDTEATLIISTHMVEAIEPIIDTAVFLKEGKVLLNEDVEALRGRYGKDLEAIFREVYDV</sequence>
<dbReference type="Proteomes" id="UP001481872">
    <property type="component" value="Unassembled WGS sequence"/>
</dbReference>
<evidence type="ECO:0000256" key="1">
    <source>
        <dbReference type="ARBA" id="ARBA00022448"/>
    </source>
</evidence>
<organism evidence="5 6">
    <name type="scientific">Aedoeadaptatus acetigenes</name>
    <dbReference type="NCBI Taxonomy" id="2981723"/>
    <lineage>
        <taxon>Bacteria</taxon>
        <taxon>Bacillati</taxon>
        <taxon>Bacillota</taxon>
        <taxon>Tissierellia</taxon>
        <taxon>Tissierellales</taxon>
        <taxon>Peptoniphilaceae</taxon>
        <taxon>Aedoeadaptatus</taxon>
    </lineage>
</organism>
<reference evidence="5 6" key="1">
    <citation type="submission" date="2024-04" db="EMBL/GenBank/DDBJ databases">
        <title>Human intestinal bacterial collection.</title>
        <authorList>
            <person name="Pauvert C."/>
            <person name="Hitch T.C.A."/>
            <person name="Clavel T."/>
        </authorList>
    </citation>
    <scope>NUCLEOTIDE SEQUENCE [LARGE SCALE GENOMIC DNA]</scope>
    <source>
        <strain evidence="5 6">CLA-SR-H026</strain>
    </source>
</reference>
<feature type="domain" description="ABC transporter" evidence="4">
    <location>
        <begin position="1"/>
        <end position="226"/>
    </location>
</feature>